<evidence type="ECO:0000313" key="4">
    <source>
        <dbReference type="Proteomes" id="UP001057280"/>
    </source>
</evidence>
<dbReference type="InterPro" id="IPR001296">
    <property type="entry name" value="Glyco_trans_1"/>
</dbReference>
<organism evidence="3 4">
    <name type="scientific">Tetragenococcus halophilus</name>
    <name type="common">Pediococcus halophilus</name>
    <dbReference type="NCBI Taxonomy" id="51669"/>
    <lineage>
        <taxon>Bacteria</taxon>
        <taxon>Bacillati</taxon>
        <taxon>Bacillota</taxon>
        <taxon>Bacilli</taxon>
        <taxon>Lactobacillales</taxon>
        <taxon>Enterococcaceae</taxon>
        <taxon>Tetragenococcus</taxon>
    </lineage>
</organism>
<dbReference type="PANTHER" id="PTHR46401:SF2">
    <property type="entry name" value="GLYCOSYLTRANSFERASE WBBK-RELATED"/>
    <property type="match status" value="1"/>
</dbReference>
<dbReference type="PANTHER" id="PTHR46401">
    <property type="entry name" value="GLYCOSYLTRANSFERASE WBBK-RELATED"/>
    <property type="match status" value="1"/>
</dbReference>
<evidence type="ECO:0000256" key="1">
    <source>
        <dbReference type="ARBA" id="ARBA00022679"/>
    </source>
</evidence>
<keyword evidence="1" id="KW-0808">Transferase</keyword>
<dbReference type="GO" id="GO:0016757">
    <property type="term" value="F:glycosyltransferase activity"/>
    <property type="evidence" value="ECO:0007669"/>
    <property type="project" value="InterPro"/>
</dbReference>
<dbReference type="Proteomes" id="UP001057280">
    <property type="component" value="Unassembled WGS sequence"/>
</dbReference>
<dbReference type="EMBL" id="JACACB010000024">
    <property type="protein sequence ID" value="MCO8298518.1"/>
    <property type="molecule type" value="Genomic_DNA"/>
</dbReference>
<reference evidence="3" key="1">
    <citation type="submission" date="2020-06" db="EMBL/GenBank/DDBJ databases">
        <authorList>
            <person name="Link T."/>
            <person name="Ehrmann M."/>
        </authorList>
    </citation>
    <scope>NUCLEOTIDE SEQUENCE</scope>
    <source>
        <strain evidence="3">TMW 2.2257</strain>
    </source>
</reference>
<name>A0AB35HQQ9_TETHA</name>
<dbReference type="Gene3D" id="3.40.50.2000">
    <property type="entry name" value="Glycogen Phosphorylase B"/>
    <property type="match status" value="1"/>
</dbReference>
<gene>
    <name evidence="3" type="ORF">HXW75_08535</name>
</gene>
<dbReference type="GO" id="GO:0009103">
    <property type="term" value="P:lipopolysaccharide biosynthetic process"/>
    <property type="evidence" value="ECO:0007669"/>
    <property type="project" value="TreeGrafter"/>
</dbReference>
<reference evidence="3" key="2">
    <citation type="journal article" date="2021" name="BMC Microbiol.">
        <title>The diversity among the species Tetragenococcus halophilus including new isolates from a lupine seed fermentation.</title>
        <authorList>
            <person name="Link T."/>
            <person name="Vogel R.F."/>
            <person name="Ehrmann M.A."/>
        </authorList>
    </citation>
    <scope>NUCLEOTIDE SEQUENCE</scope>
    <source>
        <strain evidence="3">TMW 2.2257</strain>
    </source>
</reference>
<dbReference type="Pfam" id="PF00534">
    <property type="entry name" value="Glycos_transf_1"/>
    <property type="match status" value="1"/>
</dbReference>
<proteinExistence type="predicted"/>
<feature type="domain" description="Glycosyl transferase family 1" evidence="2">
    <location>
        <begin position="235"/>
        <end position="330"/>
    </location>
</feature>
<accession>A0AB35HQQ9</accession>
<dbReference type="SUPFAM" id="SSF53756">
    <property type="entry name" value="UDP-Glycosyltransferase/glycogen phosphorylase"/>
    <property type="match status" value="1"/>
</dbReference>
<protein>
    <submittedName>
        <fullName evidence="3">Glycosyltransferase</fullName>
    </submittedName>
</protein>
<dbReference type="RefSeq" id="WP_234747746.1">
    <property type="nucleotide sequence ID" value="NZ_JACACB010000024.1"/>
</dbReference>
<evidence type="ECO:0000313" key="3">
    <source>
        <dbReference type="EMBL" id="MCO8298518.1"/>
    </source>
</evidence>
<evidence type="ECO:0000259" key="2">
    <source>
        <dbReference type="Pfam" id="PF00534"/>
    </source>
</evidence>
<sequence>MKIVVNDIAASEGGALTVLQEFYEEIRSSNDSNEWVFLLNDYYLEETGNIKIKLFSEVKNSWFKRLKFELFQGGKIINQLKPDIYFSLQNTATFGINTKQIVYLHQPLPYQNEKNFSFFKKDESKLAIYQKVMGRLYDYMFKKTDAKIIVQTEWMKRAVSKRVNNEIKIVPPRVKIPAQLPNRLKKKEKVTFFYPASELQYKNHKVIFSAVNNLVQKGYTNFQVVLTIPPRKISNPEMYHFIGQITRDKVFEYYANSILLFPSYIETYGLPLKEATFFNAPIIASKTAFSMEILKDYGHVVFFNKYDSDELANLMFFYLLSTNKMPNKVVNESLKDAQKTTLLNAITNNEK</sequence>
<dbReference type="AlphaFoldDB" id="A0AB35HQQ9"/>
<comment type="caution">
    <text evidence="3">The sequence shown here is derived from an EMBL/GenBank/DDBJ whole genome shotgun (WGS) entry which is preliminary data.</text>
</comment>